<organism evidence="7 8">
    <name type="scientific">Cryptosporangium phraense</name>
    <dbReference type="NCBI Taxonomy" id="2593070"/>
    <lineage>
        <taxon>Bacteria</taxon>
        <taxon>Bacillati</taxon>
        <taxon>Actinomycetota</taxon>
        <taxon>Actinomycetes</taxon>
        <taxon>Cryptosporangiales</taxon>
        <taxon>Cryptosporangiaceae</taxon>
        <taxon>Cryptosporangium</taxon>
    </lineage>
</organism>
<gene>
    <name evidence="7" type="ORF">FL583_06195</name>
</gene>
<evidence type="ECO:0000256" key="3">
    <source>
        <dbReference type="ARBA" id="ARBA00023125"/>
    </source>
</evidence>
<feature type="domain" description="HTH tetR-type" evidence="6">
    <location>
        <begin position="15"/>
        <end position="75"/>
    </location>
</feature>
<dbReference type="PROSITE" id="PS50977">
    <property type="entry name" value="HTH_TETR_2"/>
    <property type="match status" value="1"/>
</dbReference>
<accession>A0A545AY43</accession>
<keyword evidence="2" id="KW-0805">Transcription regulation</keyword>
<keyword evidence="4" id="KW-0804">Transcription</keyword>
<dbReference type="SUPFAM" id="SSF46689">
    <property type="entry name" value="Homeodomain-like"/>
    <property type="match status" value="1"/>
</dbReference>
<dbReference type="InterPro" id="IPR036271">
    <property type="entry name" value="Tet_transcr_reg_TetR-rel_C_sf"/>
</dbReference>
<reference evidence="7 8" key="1">
    <citation type="submission" date="2019-07" db="EMBL/GenBank/DDBJ databases">
        <title>Cryptosporangium phraense sp. nov., isolated from plant litter.</title>
        <authorList>
            <person name="Suriyachadkun C."/>
        </authorList>
    </citation>
    <scope>NUCLEOTIDE SEQUENCE [LARGE SCALE GENOMIC DNA]</scope>
    <source>
        <strain evidence="7 8">A-T 5661</strain>
    </source>
</reference>
<protein>
    <submittedName>
        <fullName evidence="7">TetR/AcrR family transcriptional regulator</fullName>
    </submittedName>
</protein>
<evidence type="ECO:0000256" key="5">
    <source>
        <dbReference type="PROSITE-ProRule" id="PRU00335"/>
    </source>
</evidence>
<dbReference type="AlphaFoldDB" id="A0A545AY43"/>
<keyword evidence="1" id="KW-0678">Repressor</keyword>
<evidence type="ECO:0000256" key="2">
    <source>
        <dbReference type="ARBA" id="ARBA00023015"/>
    </source>
</evidence>
<dbReference type="Proteomes" id="UP000317982">
    <property type="component" value="Unassembled WGS sequence"/>
</dbReference>
<dbReference type="Pfam" id="PF02909">
    <property type="entry name" value="TetR_C_1"/>
    <property type="match status" value="1"/>
</dbReference>
<dbReference type="InterPro" id="IPR003012">
    <property type="entry name" value="Tet_transcr_reg_TetR"/>
</dbReference>
<sequence>MEIADGAAGEPAELSLTTDQLAAAALAVVDRSGLAGLSMRTVGGELGMSTMGLYRYVADRDELERLVVDRVFDAVDVRPPAEGPWERQVEDLVGRVRNAFAEHPAVVALTLVHRHRSPGALRWAETLLAVLSDAGFTDRERLIALRALFSYLVGALQLEHLGPLAGAGTRELAGLPPDEFPHTTANARYAQGVTADEEFTEGLRMLLRGLSPTPRDP</sequence>
<dbReference type="SUPFAM" id="SSF48498">
    <property type="entry name" value="Tetracyclin repressor-like, C-terminal domain"/>
    <property type="match status" value="1"/>
</dbReference>
<evidence type="ECO:0000259" key="6">
    <source>
        <dbReference type="PROSITE" id="PS50977"/>
    </source>
</evidence>
<name>A0A545AY43_9ACTN</name>
<evidence type="ECO:0000256" key="1">
    <source>
        <dbReference type="ARBA" id="ARBA00022491"/>
    </source>
</evidence>
<proteinExistence type="predicted"/>
<dbReference type="PRINTS" id="PR00400">
    <property type="entry name" value="TETREPRESSOR"/>
</dbReference>
<feature type="DNA-binding region" description="H-T-H motif" evidence="5">
    <location>
        <begin position="38"/>
        <end position="57"/>
    </location>
</feature>
<dbReference type="OrthoDB" id="329481at2"/>
<dbReference type="GO" id="GO:0046677">
    <property type="term" value="P:response to antibiotic"/>
    <property type="evidence" value="ECO:0007669"/>
    <property type="project" value="InterPro"/>
</dbReference>
<dbReference type="InterPro" id="IPR001647">
    <property type="entry name" value="HTH_TetR"/>
</dbReference>
<dbReference type="EMBL" id="VIRS01000003">
    <property type="protein sequence ID" value="TQS46238.1"/>
    <property type="molecule type" value="Genomic_DNA"/>
</dbReference>
<keyword evidence="3 5" id="KW-0238">DNA-binding</keyword>
<comment type="caution">
    <text evidence="7">The sequence shown here is derived from an EMBL/GenBank/DDBJ whole genome shotgun (WGS) entry which is preliminary data.</text>
</comment>
<evidence type="ECO:0000313" key="7">
    <source>
        <dbReference type="EMBL" id="TQS46238.1"/>
    </source>
</evidence>
<evidence type="ECO:0000256" key="4">
    <source>
        <dbReference type="ARBA" id="ARBA00023163"/>
    </source>
</evidence>
<dbReference type="InterPro" id="IPR004111">
    <property type="entry name" value="Repressor_TetR_C"/>
</dbReference>
<dbReference type="InterPro" id="IPR050109">
    <property type="entry name" value="HTH-type_TetR-like_transc_reg"/>
</dbReference>
<dbReference type="GO" id="GO:0045892">
    <property type="term" value="P:negative regulation of DNA-templated transcription"/>
    <property type="evidence" value="ECO:0007669"/>
    <property type="project" value="InterPro"/>
</dbReference>
<dbReference type="InParanoid" id="A0A545AY43"/>
<evidence type="ECO:0000313" key="8">
    <source>
        <dbReference type="Proteomes" id="UP000317982"/>
    </source>
</evidence>
<dbReference type="PANTHER" id="PTHR30055">
    <property type="entry name" value="HTH-TYPE TRANSCRIPTIONAL REGULATOR RUTR"/>
    <property type="match status" value="1"/>
</dbReference>
<dbReference type="GO" id="GO:0003700">
    <property type="term" value="F:DNA-binding transcription factor activity"/>
    <property type="evidence" value="ECO:0007669"/>
    <property type="project" value="TreeGrafter"/>
</dbReference>
<keyword evidence="8" id="KW-1185">Reference proteome</keyword>
<dbReference type="GO" id="GO:0000976">
    <property type="term" value="F:transcription cis-regulatory region binding"/>
    <property type="evidence" value="ECO:0007669"/>
    <property type="project" value="TreeGrafter"/>
</dbReference>
<dbReference type="RefSeq" id="WP_142703645.1">
    <property type="nucleotide sequence ID" value="NZ_VIRS01000003.1"/>
</dbReference>
<dbReference type="InterPro" id="IPR009057">
    <property type="entry name" value="Homeodomain-like_sf"/>
</dbReference>
<dbReference type="Gene3D" id="1.10.357.10">
    <property type="entry name" value="Tetracycline Repressor, domain 2"/>
    <property type="match status" value="1"/>
</dbReference>
<dbReference type="PANTHER" id="PTHR30055:SF151">
    <property type="entry name" value="TRANSCRIPTIONAL REGULATORY PROTEIN"/>
    <property type="match status" value="1"/>
</dbReference>